<dbReference type="PANTHER" id="PTHR23024">
    <property type="entry name" value="ARYLACETAMIDE DEACETYLASE"/>
    <property type="match status" value="1"/>
</dbReference>
<reference evidence="2 3" key="1">
    <citation type="submission" date="2021-07" db="EMBL/GenBank/DDBJ databases">
        <title>The Aristolochia fimbriata genome: insights into angiosperm evolution, floral development and chemical biosynthesis.</title>
        <authorList>
            <person name="Jiao Y."/>
        </authorList>
    </citation>
    <scope>NUCLEOTIDE SEQUENCE [LARGE SCALE GENOMIC DNA]</scope>
    <source>
        <strain evidence="2">IBCAS-2021</strain>
        <tissue evidence="2">Leaf</tissue>
    </source>
</reference>
<dbReference type="Gene3D" id="3.40.50.1820">
    <property type="entry name" value="alpha/beta hydrolase"/>
    <property type="match status" value="1"/>
</dbReference>
<name>A0AAV7EAB8_ARIFI</name>
<dbReference type="InterPro" id="IPR013094">
    <property type="entry name" value="AB_hydrolase_3"/>
</dbReference>
<feature type="domain" description="Alpha/beta hydrolase fold-3" evidence="1">
    <location>
        <begin position="70"/>
        <end position="293"/>
    </location>
</feature>
<dbReference type="GO" id="GO:0016787">
    <property type="term" value="F:hydrolase activity"/>
    <property type="evidence" value="ECO:0007669"/>
    <property type="project" value="InterPro"/>
</dbReference>
<comment type="caution">
    <text evidence="2">The sequence shown here is derived from an EMBL/GenBank/DDBJ whole genome shotgun (WGS) entry which is preliminary data.</text>
</comment>
<dbReference type="AlphaFoldDB" id="A0AAV7EAB8"/>
<dbReference type="InterPro" id="IPR050466">
    <property type="entry name" value="Carboxylest/Gibb_receptor"/>
</dbReference>
<dbReference type="EMBL" id="JAINDJ010000006">
    <property type="protein sequence ID" value="KAG9445224.1"/>
    <property type="molecule type" value="Genomic_DNA"/>
</dbReference>
<accession>A0AAV7EAB8</accession>
<organism evidence="2 3">
    <name type="scientific">Aristolochia fimbriata</name>
    <name type="common">White veined hardy Dutchman's pipe vine</name>
    <dbReference type="NCBI Taxonomy" id="158543"/>
    <lineage>
        <taxon>Eukaryota</taxon>
        <taxon>Viridiplantae</taxon>
        <taxon>Streptophyta</taxon>
        <taxon>Embryophyta</taxon>
        <taxon>Tracheophyta</taxon>
        <taxon>Spermatophyta</taxon>
        <taxon>Magnoliopsida</taxon>
        <taxon>Magnoliidae</taxon>
        <taxon>Piperales</taxon>
        <taxon>Aristolochiaceae</taxon>
        <taxon>Aristolochia</taxon>
    </lineage>
</organism>
<dbReference type="PANTHER" id="PTHR23024:SF535">
    <property type="entry name" value="OS07G0162900 PROTEIN"/>
    <property type="match status" value="1"/>
</dbReference>
<evidence type="ECO:0000313" key="3">
    <source>
        <dbReference type="Proteomes" id="UP000825729"/>
    </source>
</evidence>
<evidence type="ECO:0000259" key="1">
    <source>
        <dbReference type="Pfam" id="PF07859"/>
    </source>
</evidence>
<dbReference type="Proteomes" id="UP000825729">
    <property type="component" value="Unassembled WGS sequence"/>
</dbReference>
<sequence length="318" mass="36199">MGCVSAMEVENVKGFLSLFSDGTVSRREPIFHVPLHDDASIHWKDVQYNPKLQLFLRLYRPADLPNSPVVFYFHAGGYCFGSRTWPTSHNYCLRLAKELRAVVVAPDHRLAPENRLPAAVEDGVESVKWLRRCAVREAEEEWVADADFDRVFMVGDSSGGNLVHHLAVRLGAGSPEMKPVRVAGYVLLSPFFGGIMRTQSEELFNKEALYNLDVHDKFWRLSLPEGENADHPMSNPFGPRSPSLESIALDPLLVVACEEDLLRDRVEDYARKLKKWGKEVEFVEFVGKEHGFHTMDNAYNTEASHELMRLIKQFIKRT</sequence>
<protein>
    <recommendedName>
        <fullName evidence="1">Alpha/beta hydrolase fold-3 domain-containing protein</fullName>
    </recommendedName>
</protein>
<proteinExistence type="predicted"/>
<dbReference type="InterPro" id="IPR029058">
    <property type="entry name" value="AB_hydrolase_fold"/>
</dbReference>
<dbReference type="SUPFAM" id="SSF53474">
    <property type="entry name" value="alpha/beta-Hydrolases"/>
    <property type="match status" value="1"/>
</dbReference>
<gene>
    <name evidence="2" type="ORF">H6P81_016564</name>
</gene>
<keyword evidence="3" id="KW-1185">Reference proteome</keyword>
<dbReference type="Pfam" id="PF07859">
    <property type="entry name" value="Abhydrolase_3"/>
    <property type="match status" value="1"/>
</dbReference>
<evidence type="ECO:0000313" key="2">
    <source>
        <dbReference type="EMBL" id="KAG9445224.1"/>
    </source>
</evidence>